<feature type="transmembrane region" description="Helical" evidence="1">
    <location>
        <begin position="128"/>
        <end position="146"/>
    </location>
</feature>
<accession>A0ABV6YNU8</accession>
<comment type="caution">
    <text evidence="2">The sequence shown here is derived from an EMBL/GenBank/DDBJ whole genome shotgun (WGS) entry which is preliminary data.</text>
</comment>
<keyword evidence="1" id="KW-0812">Transmembrane</keyword>
<keyword evidence="1" id="KW-1133">Transmembrane helix</keyword>
<reference evidence="2 3" key="1">
    <citation type="submission" date="2024-09" db="EMBL/GenBank/DDBJ databases">
        <authorList>
            <person name="D'Angelo T."/>
        </authorList>
    </citation>
    <scope>NUCLEOTIDE SEQUENCE [LARGE SCALE GENOMIC DNA]</scope>
    <source>
        <strain evidence="2">SAG AM-311-F02</strain>
    </source>
</reference>
<keyword evidence="3" id="KW-1185">Reference proteome</keyword>
<feature type="transmembrane region" description="Helical" evidence="1">
    <location>
        <begin position="12"/>
        <end position="34"/>
    </location>
</feature>
<evidence type="ECO:0000313" key="2">
    <source>
        <dbReference type="EMBL" id="MFC1799739.1"/>
    </source>
</evidence>
<evidence type="ECO:0000256" key="1">
    <source>
        <dbReference type="SAM" id="Phobius"/>
    </source>
</evidence>
<feature type="transmembrane region" description="Helical" evidence="1">
    <location>
        <begin position="54"/>
        <end position="79"/>
    </location>
</feature>
<organism evidence="2 3">
    <name type="scientific">Eiseniibacteriota bacterium</name>
    <dbReference type="NCBI Taxonomy" id="2212470"/>
    <lineage>
        <taxon>Bacteria</taxon>
        <taxon>Candidatus Eiseniibacteriota</taxon>
    </lineage>
</organism>
<name>A0ABV6YNU8_UNCEI</name>
<gene>
    <name evidence="2" type="ORF">ACFL2Z_02370</name>
</gene>
<protein>
    <submittedName>
        <fullName evidence="2">Uncharacterized protein</fullName>
    </submittedName>
</protein>
<evidence type="ECO:0000313" key="3">
    <source>
        <dbReference type="Proteomes" id="UP001594288"/>
    </source>
</evidence>
<feature type="transmembrane region" description="Helical" evidence="1">
    <location>
        <begin position="86"/>
        <end position="108"/>
    </location>
</feature>
<dbReference type="EMBL" id="JBHPEI010000026">
    <property type="protein sequence ID" value="MFC1799739.1"/>
    <property type="molecule type" value="Genomic_DNA"/>
</dbReference>
<keyword evidence="1" id="KW-0472">Membrane</keyword>
<sequence length="153" mass="17359">MEKQKKVPLGIKFIIGFYILNIIFWIIGQGASVIAYDTVAKWGLVDARETIDPFIVVINRSIGLADVIIGPPIFIIAAIGLWRMRFYGLMASFMGFGIGFYWTAIAWAKQIFLTQAGVQCEPFDVGTHAMLAFVFLFSVWGSWYLFKNRELFD</sequence>
<proteinExistence type="predicted"/>
<dbReference type="Proteomes" id="UP001594288">
    <property type="component" value="Unassembled WGS sequence"/>
</dbReference>